<feature type="signal peptide" evidence="1">
    <location>
        <begin position="1"/>
        <end position="17"/>
    </location>
</feature>
<evidence type="ECO:0000313" key="2">
    <source>
        <dbReference type="EMBL" id="MXV18945.1"/>
    </source>
</evidence>
<evidence type="ECO:0008006" key="4">
    <source>
        <dbReference type="Google" id="ProtNLM"/>
    </source>
</evidence>
<reference evidence="2 3" key="1">
    <citation type="submission" date="2019-11" db="EMBL/GenBank/DDBJ databases">
        <title>Genome sequence of Deinococcus xianganensis Y35, AI-2 producing algicidal bacterium, isolated from lake water.</title>
        <authorList>
            <person name="Li Y."/>
        </authorList>
    </citation>
    <scope>NUCLEOTIDE SEQUENCE [LARGE SCALE GENOMIC DNA]</scope>
    <source>
        <strain evidence="2 3">Y35</strain>
    </source>
</reference>
<evidence type="ECO:0000313" key="3">
    <source>
        <dbReference type="Proteomes" id="UP000430519"/>
    </source>
</evidence>
<dbReference type="AlphaFoldDB" id="A0A6I4YMY1"/>
<feature type="chain" id="PRO_5026043114" description="Lipoprotein" evidence="1">
    <location>
        <begin position="18"/>
        <end position="159"/>
    </location>
</feature>
<dbReference type="PROSITE" id="PS51257">
    <property type="entry name" value="PROKAR_LIPOPROTEIN"/>
    <property type="match status" value="1"/>
</dbReference>
<proteinExistence type="predicted"/>
<accession>A0A6I4YMY1</accession>
<evidence type="ECO:0000256" key="1">
    <source>
        <dbReference type="SAM" id="SignalP"/>
    </source>
</evidence>
<protein>
    <recommendedName>
        <fullName evidence="4">Lipoprotein</fullName>
    </recommendedName>
</protein>
<comment type="caution">
    <text evidence="2">The sequence shown here is derived from an EMBL/GenBank/DDBJ whole genome shotgun (WGS) entry which is preliminary data.</text>
</comment>
<organism evidence="2 3">
    <name type="scientific">Deinococcus xianganensis</name>
    <dbReference type="NCBI Taxonomy" id="1507289"/>
    <lineage>
        <taxon>Bacteria</taxon>
        <taxon>Thermotogati</taxon>
        <taxon>Deinococcota</taxon>
        <taxon>Deinococci</taxon>
        <taxon>Deinococcales</taxon>
        <taxon>Deinococcaceae</taxon>
        <taxon>Deinococcus</taxon>
    </lineage>
</organism>
<dbReference type="Proteomes" id="UP000430519">
    <property type="component" value="Unassembled WGS sequence"/>
</dbReference>
<dbReference type="EMBL" id="WVHK01000011">
    <property type="protein sequence ID" value="MXV18945.1"/>
    <property type="molecule type" value="Genomic_DNA"/>
</dbReference>
<keyword evidence="3" id="KW-1185">Reference proteome</keyword>
<keyword evidence="1" id="KW-0732">Signal</keyword>
<gene>
    <name evidence="2" type="ORF">GLX28_04745</name>
</gene>
<sequence>MSSMKKAALLLLPLAMASCNYLGIPDGDVSGNILGTQPSGTIRMALRGVTLSGVQTPALDQGNLGTLNPEKRVYAISFPNTPEDGAYELFAYVDGETGTKLRYDSGEQKTGSRTFVYSKSGLNKKDGSDILNLKPGWTLMSGVTPGKNGTPFTSIDLNW</sequence>
<name>A0A6I4YMY1_9DEIO</name>